<keyword evidence="1" id="KW-1133">Transmembrane helix</keyword>
<feature type="transmembrane region" description="Helical" evidence="1">
    <location>
        <begin position="27"/>
        <end position="45"/>
    </location>
</feature>
<reference evidence="2" key="1">
    <citation type="submission" date="2020-07" db="EMBL/GenBank/DDBJ databases">
        <title>Koleobacter methoxysyntrophicus gen. nov., sp. nov., a novel anaerobic bacterium isolated from deep subsurface oil field and proposal of Koleobacterales ord. nov. in the phylum Firmicutes.</title>
        <authorList>
            <person name="Sakamoto S."/>
            <person name="Tamaki H."/>
        </authorList>
    </citation>
    <scope>NUCLEOTIDE SEQUENCE</scope>
    <source>
        <strain evidence="2">NRmbB1</strain>
    </source>
</reference>
<evidence type="ECO:0000256" key="1">
    <source>
        <dbReference type="SAM" id="Phobius"/>
    </source>
</evidence>
<dbReference type="Proteomes" id="UP000662904">
    <property type="component" value="Chromosome"/>
</dbReference>
<dbReference type="AlphaFoldDB" id="A0A8A0RMW2"/>
<dbReference type="KEGG" id="kme:H0A61_01513"/>
<protein>
    <recommendedName>
        <fullName evidence="4">Heme ABC transporter</fullName>
    </recommendedName>
</protein>
<name>A0A8A0RMW2_9FIRM</name>
<evidence type="ECO:0008006" key="4">
    <source>
        <dbReference type="Google" id="ProtNLM"/>
    </source>
</evidence>
<evidence type="ECO:0000313" key="3">
    <source>
        <dbReference type="Proteomes" id="UP000662904"/>
    </source>
</evidence>
<keyword evidence="3" id="KW-1185">Reference proteome</keyword>
<evidence type="ECO:0000313" key="2">
    <source>
        <dbReference type="EMBL" id="QSQ09154.1"/>
    </source>
</evidence>
<feature type="transmembrane region" description="Helical" evidence="1">
    <location>
        <begin position="52"/>
        <end position="71"/>
    </location>
</feature>
<gene>
    <name evidence="2" type="ORF">H0A61_01513</name>
</gene>
<accession>A0A8A0RMW2</accession>
<keyword evidence="1" id="KW-0472">Membrane</keyword>
<organism evidence="2 3">
    <name type="scientific">Koleobacter methoxysyntrophicus</name>
    <dbReference type="NCBI Taxonomy" id="2751313"/>
    <lineage>
        <taxon>Bacteria</taxon>
        <taxon>Bacillati</taxon>
        <taxon>Bacillota</taxon>
        <taxon>Clostridia</taxon>
        <taxon>Koleobacterales</taxon>
        <taxon>Koleobacteraceae</taxon>
        <taxon>Koleobacter</taxon>
    </lineage>
</organism>
<dbReference type="RefSeq" id="WP_206706514.1">
    <property type="nucleotide sequence ID" value="NZ_CP059066.1"/>
</dbReference>
<dbReference type="EMBL" id="CP059066">
    <property type="protein sequence ID" value="QSQ09154.1"/>
    <property type="molecule type" value="Genomic_DNA"/>
</dbReference>
<proteinExistence type="predicted"/>
<keyword evidence="1" id="KW-0812">Transmembrane</keyword>
<sequence>MKSQKNTGGNNQILAEVWEDIVDVKDMLYSLIICTIGALGGYIFAPNTPPKPLLFGLAGGFIGFLVCAVVFKPKREFYEEEVE</sequence>